<name>A0ABD5SFX0_9EURY</name>
<proteinExistence type="predicted"/>
<gene>
    <name evidence="1" type="ORF">ACFQEU_17730</name>
</gene>
<dbReference type="RefSeq" id="WP_379784292.1">
    <property type="nucleotide sequence ID" value="NZ_JBHSWW010000682.1"/>
</dbReference>
<protein>
    <recommendedName>
        <fullName evidence="3">TonB-dependent receptor</fullName>
    </recommendedName>
</protein>
<evidence type="ECO:0000313" key="2">
    <source>
        <dbReference type="Proteomes" id="UP001596442"/>
    </source>
</evidence>
<evidence type="ECO:0008006" key="3">
    <source>
        <dbReference type="Google" id="ProtNLM"/>
    </source>
</evidence>
<reference evidence="1 2" key="1">
    <citation type="journal article" date="2019" name="Int. J. Syst. Evol. Microbiol.">
        <title>The Global Catalogue of Microorganisms (GCM) 10K type strain sequencing project: providing services to taxonomists for standard genome sequencing and annotation.</title>
        <authorList>
            <consortium name="The Broad Institute Genomics Platform"/>
            <consortium name="The Broad Institute Genome Sequencing Center for Infectious Disease"/>
            <person name="Wu L."/>
            <person name="Ma J."/>
        </authorList>
    </citation>
    <scope>NUCLEOTIDE SEQUENCE [LARGE SCALE GENOMIC DNA]</scope>
    <source>
        <strain evidence="1 2">CGMCC 1.3239</strain>
    </source>
</reference>
<dbReference type="EMBL" id="JBHSWW010000682">
    <property type="protein sequence ID" value="MFC6755292.1"/>
    <property type="molecule type" value="Genomic_DNA"/>
</dbReference>
<accession>A0ABD5SFX0</accession>
<organism evidence="1 2">
    <name type="scientific">Halorubrum tibetense</name>
    <dbReference type="NCBI Taxonomy" id="175631"/>
    <lineage>
        <taxon>Archaea</taxon>
        <taxon>Methanobacteriati</taxon>
        <taxon>Methanobacteriota</taxon>
        <taxon>Stenosarchaea group</taxon>
        <taxon>Halobacteria</taxon>
        <taxon>Halobacteriales</taxon>
        <taxon>Haloferacaceae</taxon>
        <taxon>Halorubrum</taxon>
    </lineage>
</organism>
<sequence>NAVVSLTWSEEGGVLAKDRPNTAQDDIAECLFTGDINDCQTSRTPFFSSYSEWGRFSTPSTPSQYTVDNGQVLPWNAATYGFNRQAFRRHSVPTERYLISSNISYEINDKLEAFMETTFARTETQTDIEPFPHSAGDLFIDGISIDNPFVPQDLRNIAIANGDDVIQYVRRTTELDNRGSFAERQT</sequence>
<dbReference type="AlphaFoldDB" id="A0ABD5SFX0"/>
<dbReference type="Proteomes" id="UP001596442">
    <property type="component" value="Unassembled WGS sequence"/>
</dbReference>
<evidence type="ECO:0000313" key="1">
    <source>
        <dbReference type="EMBL" id="MFC6755292.1"/>
    </source>
</evidence>
<comment type="caution">
    <text evidence="1">The sequence shown here is derived from an EMBL/GenBank/DDBJ whole genome shotgun (WGS) entry which is preliminary data.</text>
</comment>
<keyword evidence="2" id="KW-1185">Reference proteome</keyword>
<feature type="non-terminal residue" evidence="1">
    <location>
        <position position="186"/>
    </location>
</feature>
<feature type="non-terminal residue" evidence="1">
    <location>
        <position position="1"/>
    </location>
</feature>